<name>A0A218ZAN9_9HELO</name>
<proteinExistence type="predicted"/>
<sequence length="136" mass="15221">MVIFKIGAKTDPKKLNQLVSLFDKAAVGGMLLERYTKKPVALKPISYWMADNCRSHRKPEIVTIPSKYSNGKDLAMINPENPLSVGDMNSNYYPGQHDYNQVAHRPACEFINDENGPEESKQCTWEICAGVDADMA</sequence>
<organism evidence="1 2">
    <name type="scientific">Diplocarpon coronariae</name>
    <dbReference type="NCBI Taxonomy" id="2795749"/>
    <lineage>
        <taxon>Eukaryota</taxon>
        <taxon>Fungi</taxon>
        <taxon>Dikarya</taxon>
        <taxon>Ascomycota</taxon>
        <taxon>Pezizomycotina</taxon>
        <taxon>Leotiomycetes</taxon>
        <taxon>Helotiales</taxon>
        <taxon>Drepanopezizaceae</taxon>
        <taxon>Diplocarpon</taxon>
    </lineage>
</organism>
<dbReference type="AlphaFoldDB" id="A0A218ZAN9"/>
<reference evidence="1 2" key="1">
    <citation type="submission" date="2017-04" db="EMBL/GenBank/DDBJ databases">
        <title>Draft genome sequence of Marssonina coronaria NL1: causal agent of apple blotch.</title>
        <authorList>
            <person name="Cheng Q."/>
        </authorList>
    </citation>
    <scope>NUCLEOTIDE SEQUENCE [LARGE SCALE GENOMIC DNA]</scope>
    <source>
        <strain evidence="1 2">NL1</strain>
    </source>
</reference>
<dbReference type="EMBL" id="MZNU01000097">
    <property type="protein sequence ID" value="OWP04650.1"/>
    <property type="molecule type" value="Genomic_DNA"/>
</dbReference>
<evidence type="ECO:0000313" key="1">
    <source>
        <dbReference type="EMBL" id="OWP04650.1"/>
    </source>
</evidence>
<evidence type="ECO:0000313" key="2">
    <source>
        <dbReference type="Proteomes" id="UP000242519"/>
    </source>
</evidence>
<dbReference type="Proteomes" id="UP000242519">
    <property type="component" value="Unassembled WGS sequence"/>
</dbReference>
<protein>
    <submittedName>
        <fullName evidence="1">Uncharacterized protein</fullName>
    </submittedName>
</protein>
<accession>A0A218ZAN9</accession>
<gene>
    <name evidence="1" type="ORF">B2J93_4464</name>
</gene>
<comment type="caution">
    <text evidence="1">The sequence shown here is derived from an EMBL/GenBank/DDBJ whole genome shotgun (WGS) entry which is preliminary data.</text>
</comment>
<keyword evidence="2" id="KW-1185">Reference proteome</keyword>
<dbReference type="InParanoid" id="A0A218ZAN9"/>